<dbReference type="AlphaFoldDB" id="A0A6D2I318"/>
<comment type="subcellular location">
    <subcellularLocation>
        <location evidence="12">Cell junction</location>
        <location evidence="12">Plasmodesma</location>
    </subcellularLocation>
    <subcellularLocation>
        <location evidence="1">Cell membrane</location>
        <topology evidence="1">Single-pass type I membrane protein</topology>
    </subcellularLocation>
</comment>
<dbReference type="CDD" id="cd23509">
    <property type="entry name" value="Gnk2-like"/>
    <property type="match status" value="2"/>
</dbReference>
<evidence type="ECO:0000256" key="4">
    <source>
        <dbReference type="ARBA" id="ARBA00022581"/>
    </source>
</evidence>
<dbReference type="GO" id="GO:0009506">
    <property type="term" value="C:plasmodesma"/>
    <property type="evidence" value="ECO:0007669"/>
    <property type="project" value="UniProtKB-SubCell"/>
</dbReference>
<evidence type="ECO:0000256" key="11">
    <source>
        <dbReference type="ARBA" id="ARBA00023157"/>
    </source>
</evidence>
<feature type="signal peptide" evidence="15">
    <location>
        <begin position="1"/>
        <end position="20"/>
    </location>
</feature>
<proteinExistence type="inferred from homology"/>
<evidence type="ECO:0000256" key="3">
    <source>
        <dbReference type="ARBA" id="ARBA00022475"/>
    </source>
</evidence>
<evidence type="ECO:0000313" key="17">
    <source>
        <dbReference type="EMBL" id="CAA7022409.1"/>
    </source>
</evidence>
<gene>
    <name evidence="17" type="ORF">MERR_LOCUS9644</name>
</gene>
<organism evidence="17 18">
    <name type="scientific">Microthlaspi erraticum</name>
    <dbReference type="NCBI Taxonomy" id="1685480"/>
    <lineage>
        <taxon>Eukaryota</taxon>
        <taxon>Viridiplantae</taxon>
        <taxon>Streptophyta</taxon>
        <taxon>Embryophyta</taxon>
        <taxon>Tracheophyta</taxon>
        <taxon>Spermatophyta</taxon>
        <taxon>Magnoliopsida</taxon>
        <taxon>eudicotyledons</taxon>
        <taxon>Gunneridae</taxon>
        <taxon>Pentapetalae</taxon>
        <taxon>rosids</taxon>
        <taxon>malvids</taxon>
        <taxon>Brassicales</taxon>
        <taxon>Brassicaceae</taxon>
        <taxon>Coluteocarpeae</taxon>
        <taxon>Microthlaspi</taxon>
    </lineage>
</organism>
<dbReference type="Gene3D" id="3.30.430.20">
    <property type="entry name" value="Gnk2 domain, C-X8-C-X2-C motif"/>
    <property type="match status" value="2"/>
</dbReference>
<dbReference type="PANTHER" id="PTHR32080">
    <property type="entry name" value="ANTIFUNGAL PROTEIN GINKBILOBIN-2-LIKE"/>
    <property type="match status" value="1"/>
</dbReference>
<dbReference type="GO" id="GO:0042742">
    <property type="term" value="P:defense response to bacterium"/>
    <property type="evidence" value="ECO:0007669"/>
    <property type="project" value="TreeGrafter"/>
</dbReference>
<evidence type="ECO:0000256" key="13">
    <source>
        <dbReference type="ARBA" id="ARBA00038393"/>
    </source>
</evidence>
<keyword evidence="8" id="KW-0965">Cell junction</keyword>
<evidence type="ECO:0000256" key="14">
    <source>
        <dbReference type="SAM" id="Phobius"/>
    </source>
</evidence>
<evidence type="ECO:0000256" key="12">
    <source>
        <dbReference type="ARBA" id="ARBA00024184"/>
    </source>
</evidence>
<accession>A0A6D2I318</accession>
<dbReference type="PANTHER" id="PTHR32080:SF59">
    <property type="entry name" value="PLASMODESMATA-LOCATED PROTEIN 5"/>
    <property type="match status" value="1"/>
</dbReference>
<evidence type="ECO:0000256" key="1">
    <source>
        <dbReference type="ARBA" id="ARBA00004251"/>
    </source>
</evidence>
<feature type="chain" id="PRO_5025350387" description="Gnk2-homologous domain-containing protein" evidence="15">
    <location>
        <begin position="21"/>
        <end position="311"/>
    </location>
</feature>
<comment type="caution">
    <text evidence="17">The sequence shown here is derived from an EMBL/GenBank/DDBJ whole genome shotgun (WGS) entry which is preliminary data.</text>
</comment>
<feature type="transmembrane region" description="Helical" evidence="14">
    <location>
        <begin position="277"/>
        <end position="298"/>
    </location>
</feature>
<keyword evidence="9 14" id="KW-1133">Transmembrane helix</keyword>
<dbReference type="InterPro" id="IPR038408">
    <property type="entry name" value="GNK2_sf"/>
</dbReference>
<keyword evidence="5 14" id="KW-0812">Transmembrane</keyword>
<dbReference type="InterPro" id="IPR051378">
    <property type="entry name" value="Cell2Cell_Antifungal"/>
</dbReference>
<evidence type="ECO:0000256" key="2">
    <source>
        <dbReference type="ARBA" id="ARBA00022448"/>
    </source>
</evidence>
<dbReference type="PROSITE" id="PS51473">
    <property type="entry name" value="GNK2"/>
    <property type="match status" value="2"/>
</dbReference>
<evidence type="ECO:0000313" key="18">
    <source>
        <dbReference type="Proteomes" id="UP000467841"/>
    </source>
</evidence>
<evidence type="ECO:0000256" key="5">
    <source>
        <dbReference type="ARBA" id="ARBA00022692"/>
    </source>
</evidence>
<dbReference type="InterPro" id="IPR002902">
    <property type="entry name" value="GNK2"/>
</dbReference>
<evidence type="ECO:0000256" key="8">
    <source>
        <dbReference type="ARBA" id="ARBA00022949"/>
    </source>
</evidence>
<dbReference type="Proteomes" id="UP000467841">
    <property type="component" value="Unassembled WGS sequence"/>
</dbReference>
<dbReference type="GO" id="GO:0005886">
    <property type="term" value="C:plasma membrane"/>
    <property type="evidence" value="ECO:0007669"/>
    <property type="project" value="UniProtKB-SubCell"/>
</dbReference>
<evidence type="ECO:0000256" key="10">
    <source>
        <dbReference type="ARBA" id="ARBA00023136"/>
    </source>
</evidence>
<keyword evidence="6 15" id="KW-0732">Signal</keyword>
<comment type="similarity">
    <text evidence="13">Belongs to the cysteine-rich repeat secretory protein family. Plasmodesmata-located proteins (PDLD) subfamily.</text>
</comment>
<feature type="domain" description="Gnk2-homologous" evidence="16">
    <location>
        <begin position="149"/>
        <end position="249"/>
    </location>
</feature>
<evidence type="ECO:0000259" key="16">
    <source>
        <dbReference type="PROSITE" id="PS51473"/>
    </source>
</evidence>
<evidence type="ECO:0000256" key="6">
    <source>
        <dbReference type="ARBA" id="ARBA00022729"/>
    </source>
</evidence>
<keyword evidence="4" id="KW-0945">Host-virus interaction</keyword>
<dbReference type="OrthoDB" id="1097929at2759"/>
<evidence type="ECO:0000256" key="7">
    <source>
        <dbReference type="ARBA" id="ARBA00022737"/>
    </source>
</evidence>
<evidence type="ECO:0000256" key="9">
    <source>
        <dbReference type="ARBA" id="ARBA00022989"/>
    </source>
</evidence>
<dbReference type="FunFam" id="3.30.430.20:FF:000001">
    <property type="entry name" value="cysteine-rich repeat secretory protein 3"/>
    <property type="match status" value="1"/>
</dbReference>
<keyword evidence="2" id="KW-0813">Transport</keyword>
<evidence type="ECO:0000256" key="15">
    <source>
        <dbReference type="SAM" id="SignalP"/>
    </source>
</evidence>
<keyword evidence="3" id="KW-1003">Cell membrane</keyword>
<keyword evidence="18" id="KW-1185">Reference proteome</keyword>
<keyword evidence="10 14" id="KW-0472">Membrane</keyword>
<sequence>MFKTTTTTLLCFLLAVVIQADPSSPTATYPPTSTGSSTDTYVYAVCSPAKYSPGSGYETNLNSLFSSLASSTVLSRYTNLTVPAAGVKPEQGVTVYGLFQCQDDLDQTSCSSCVSRAVSQVGTLCPTSYAGYLQMQSCLVRYDKSSFFGVQDKAVVIKKCGQSMGFNDQDALTRAGDVMGSLGSGSGPYRIGGNGDVTGVAQCMRDLSASQCQDCLADAIGRLRSECGMAQGGYVYLYKCYARFSVSGSHARQTPNPNFFGGEKDDKDDNNGVGKTLAIIIGIITLVILLVVFLAFLGKQCRKLQDEKWCT</sequence>
<feature type="domain" description="Gnk2-homologous" evidence="16">
    <location>
        <begin position="39"/>
        <end position="147"/>
    </location>
</feature>
<name>A0A6D2I318_9BRAS</name>
<dbReference type="EMBL" id="CACVBM020000688">
    <property type="protein sequence ID" value="CAA7022409.1"/>
    <property type="molecule type" value="Genomic_DNA"/>
</dbReference>
<reference evidence="17" key="1">
    <citation type="submission" date="2020-01" db="EMBL/GenBank/DDBJ databases">
        <authorList>
            <person name="Mishra B."/>
        </authorList>
    </citation>
    <scope>NUCLEOTIDE SEQUENCE [LARGE SCALE GENOMIC DNA]</scope>
</reference>
<keyword evidence="11" id="KW-1015">Disulfide bond</keyword>
<dbReference type="Pfam" id="PF01657">
    <property type="entry name" value="Stress-antifung"/>
    <property type="match status" value="2"/>
</dbReference>
<keyword evidence="7" id="KW-0677">Repeat</keyword>
<protein>
    <recommendedName>
        <fullName evidence="16">Gnk2-homologous domain-containing protein</fullName>
    </recommendedName>
</protein>